<dbReference type="RefSeq" id="WP_023173302.1">
    <property type="nucleotide sequence ID" value="NC_022600.1"/>
</dbReference>
<dbReference type="SUPFAM" id="SSF101960">
    <property type="entry name" value="Stabilizer of iron transporter SufD"/>
    <property type="match status" value="1"/>
</dbReference>
<dbReference type="KEGG" id="glj:GKIL_1932"/>
<reference evidence="4 5" key="1">
    <citation type="journal article" date="2013" name="PLoS ONE">
        <title>Cultivation and Complete Genome Sequencing of Gloeobacter kilaueensis sp. nov., from a Lava Cave in Kilauea Caldera, Hawai'i.</title>
        <authorList>
            <person name="Saw J.H."/>
            <person name="Schatz M."/>
            <person name="Brown M.V."/>
            <person name="Kunkel D.D."/>
            <person name="Foster J.S."/>
            <person name="Shick H."/>
            <person name="Christensen S."/>
            <person name="Hou S."/>
            <person name="Wan X."/>
            <person name="Donachie S.P."/>
        </authorList>
    </citation>
    <scope>NUCLEOTIDE SEQUENCE [LARGE SCALE GENOMIC DNA]</scope>
    <source>
        <strain evidence="5">JS</strain>
    </source>
</reference>
<dbReference type="PANTHER" id="PTHR43575:SF1">
    <property type="entry name" value="PROTEIN ABCI7, CHLOROPLASTIC"/>
    <property type="match status" value="1"/>
</dbReference>
<keyword evidence="5" id="KW-1185">Reference proteome</keyword>
<dbReference type="eggNOG" id="COG0719">
    <property type="taxonomic scope" value="Bacteria"/>
</dbReference>
<dbReference type="STRING" id="1183438.GKIL_1932"/>
<evidence type="ECO:0000259" key="3">
    <source>
        <dbReference type="Pfam" id="PF19295"/>
    </source>
</evidence>
<dbReference type="InterPro" id="IPR037284">
    <property type="entry name" value="SUF_FeS_clus_asmbl_SufBD_sf"/>
</dbReference>
<dbReference type="Pfam" id="PF01458">
    <property type="entry name" value="SUFBD_core"/>
    <property type="match status" value="1"/>
</dbReference>
<protein>
    <submittedName>
        <fullName evidence="4">FeS assembly protein SufD</fullName>
    </submittedName>
</protein>
<sequence length="438" mass="47329">MSQLTIEKNTFLTDFADFAAGRTDEPPFVASLRSEALSQFATAGLPHRRLEKWRQLDLSGFRSHEFALIEKPPAVLAHAIAPLRLAGAQELVFVDGHFVPELSEAGSVAGVQAGSLAVAARQQPTPLGRDVDLSEPFAALNTIYWQDGAFVQLQPGAVAQRPLHLLCVATGGEQPTASYPRHLIALGANSEATVIETYTSLGAGVHFSCPLSEVGLAANARLNHHRFVRQNPAAYHLATSHLHLGRDSRINALAACLGGSLTRHDLHVDLAAPGSEANLQGLYLAADTQQVDNHLWVRHSAPHTRSRQSYRGILAGRAQAVFNGNIHVEAAAAKTDARQSNRNLLLSDTALVHTNPQLEIYAGDVRCTHGSTVGQLDEEALFYLRSRGLDAASARNLLTYAFASDLIDAVEPAILRPQLEQALFDWLSLNVGFRGETR</sequence>
<dbReference type="PATRIC" id="fig|1183438.3.peg.1892"/>
<dbReference type="InterPro" id="IPR045595">
    <property type="entry name" value="SufBD_N"/>
</dbReference>
<comment type="similarity">
    <text evidence="1">Belongs to the iron-sulfur cluster assembly SufBD family.</text>
</comment>
<feature type="domain" description="SUF system FeS cluster assembly SufBD core" evidence="2">
    <location>
        <begin position="173"/>
        <end position="402"/>
    </location>
</feature>
<name>U5QH11_GLOK1</name>
<dbReference type="HOGENOM" id="CLU_026231_5_2_3"/>
<dbReference type="AlphaFoldDB" id="U5QH11"/>
<dbReference type="PANTHER" id="PTHR43575">
    <property type="entry name" value="PROTEIN ABCI7, CHLOROPLASTIC"/>
    <property type="match status" value="1"/>
</dbReference>
<dbReference type="InterPro" id="IPR000825">
    <property type="entry name" value="SUF_FeS_clus_asmbl_SufBD_core"/>
</dbReference>
<dbReference type="InterPro" id="IPR055346">
    <property type="entry name" value="Fe-S_cluster_assembly_SufBD"/>
</dbReference>
<evidence type="ECO:0000256" key="1">
    <source>
        <dbReference type="ARBA" id="ARBA00043967"/>
    </source>
</evidence>
<evidence type="ECO:0000259" key="2">
    <source>
        <dbReference type="Pfam" id="PF01458"/>
    </source>
</evidence>
<evidence type="ECO:0000313" key="5">
    <source>
        <dbReference type="Proteomes" id="UP000017396"/>
    </source>
</evidence>
<feature type="domain" description="SUF system FeS cluster assembly SufBD N-terminal" evidence="3">
    <location>
        <begin position="26"/>
        <end position="164"/>
    </location>
</feature>
<evidence type="ECO:0000313" key="4">
    <source>
        <dbReference type="EMBL" id="AGY58178.1"/>
    </source>
</evidence>
<gene>
    <name evidence="4" type="primary">sufD</name>
    <name evidence="4" type="ORF">GKIL_1932</name>
</gene>
<dbReference type="InterPro" id="IPR011542">
    <property type="entry name" value="SUF_FeS_clus_asmbl_SufD"/>
</dbReference>
<dbReference type="NCBIfam" id="TIGR01981">
    <property type="entry name" value="sufD"/>
    <property type="match status" value="1"/>
</dbReference>
<dbReference type="GO" id="GO:0016226">
    <property type="term" value="P:iron-sulfur cluster assembly"/>
    <property type="evidence" value="ECO:0007669"/>
    <property type="project" value="InterPro"/>
</dbReference>
<proteinExistence type="inferred from homology"/>
<accession>U5QH11</accession>
<dbReference type="Pfam" id="PF19295">
    <property type="entry name" value="SufBD_N"/>
    <property type="match status" value="1"/>
</dbReference>
<dbReference type="Proteomes" id="UP000017396">
    <property type="component" value="Chromosome"/>
</dbReference>
<dbReference type="EMBL" id="CP003587">
    <property type="protein sequence ID" value="AGY58178.1"/>
    <property type="molecule type" value="Genomic_DNA"/>
</dbReference>
<dbReference type="OrthoDB" id="9803529at2"/>
<organism evidence="4 5">
    <name type="scientific">Gloeobacter kilaueensis (strain ATCC BAA-2537 / CCAP 1431/1 / ULC 316 / JS1)</name>
    <dbReference type="NCBI Taxonomy" id="1183438"/>
    <lineage>
        <taxon>Bacteria</taxon>
        <taxon>Bacillati</taxon>
        <taxon>Cyanobacteriota</taxon>
        <taxon>Cyanophyceae</taxon>
        <taxon>Gloeobacterales</taxon>
        <taxon>Gloeobacteraceae</taxon>
        <taxon>Gloeobacter</taxon>
    </lineage>
</organism>